<evidence type="ECO:0000313" key="1">
    <source>
        <dbReference type="EMBL" id="KAK0055758.1"/>
    </source>
</evidence>
<comment type="caution">
    <text evidence="1">The sequence shown here is derived from an EMBL/GenBank/DDBJ whole genome shotgun (WGS) entry which is preliminary data.</text>
</comment>
<feature type="non-terminal residue" evidence="1">
    <location>
        <position position="1"/>
    </location>
</feature>
<dbReference type="AlphaFoldDB" id="A0AAD8F9M4"/>
<sequence length="59" mass="6596">PEKGCQFAQCFLWSGVGFKTAYVFCTGTVFPFGSEKKSITACLKRRVMALVSPWTFSHI</sequence>
<accession>A0AAD8F9M4</accession>
<proteinExistence type="predicted"/>
<evidence type="ECO:0000313" key="2">
    <source>
        <dbReference type="Proteomes" id="UP001233172"/>
    </source>
</evidence>
<reference evidence="1" key="2">
    <citation type="submission" date="2023-04" db="EMBL/GenBank/DDBJ databases">
        <authorList>
            <person name="Bu L."/>
            <person name="Lu L."/>
            <person name="Laidemitt M.R."/>
            <person name="Zhang S.M."/>
            <person name="Mutuku M."/>
            <person name="Mkoji G."/>
            <person name="Steinauer M."/>
            <person name="Loker E.S."/>
        </authorList>
    </citation>
    <scope>NUCLEOTIDE SEQUENCE</scope>
    <source>
        <strain evidence="1">KasaAsao</strain>
        <tissue evidence="1">Whole Snail</tissue>
    </source>
</reference>
<protein>
    <submittedName>
        <fullName evidence="1">Uncharacterized protein</fullName>
    </submittedName>
</protein>
<reference evidence="1" key="1">
    <citation type="journal article" date="2023" name="PLoS Negl. Trop. Dis.">
        <title>A genome sequence for Biomphalaria pfeifferi, the major vector snail for the human-infecting parasite Schistosoma mansoni.</title>
        <authorList>
            <person name="Bu L."/>
            <person name="Lu L."/>
            <person name="Laidemitt M.R."/>
            <person name="Zhang S.M."/>
            <person name="Mutuku M."/>
            <person name="Mkoji G."/>
            <person name="Steinauer M."/>
            <person name="Loker E.S."/>
        </authorList>
    </citation>
    <scope>NUCLEOTIDE SEQUENCE</scope>
    <source>
        <strain evidence="1">KasaAsao</strain>
    </source>
</reference>
<name>A0AAD8F9M4_BIOPF</name>
<keyword evidence="2" id="KW-1185">Reference proteome</keyword>
<gene>
    <name evidence="1" type="ORF">Bpfe_014824</name>
</gene>
<dbReference type="EMBL" id="JASAOG010000067">
    <property type="protein sequence ID" value="KAK0055758.1"/>
    <property type="molecule type" value="Genomic_DNA"/>
</dbReference>
<organism evidence="1 2">
    <name type="scientific">Biomphalaria pfeifferi</name>
    <name type="common">Bloodfluke planorb</name>
    <name type="synonym">Freshwater snail</name>
    <dbReference type="NCBI Taxonomy" id="112525"/>
    <lineage>
        <taxon>Eukaryota</taxon>
        <taxon>Metazoa</taxon>
        <taxon>Spiralia</taxon>
        <taxon>Lophotrochozoa</taxon>
        <taxon>Mollusca</taxon>
        <taxon>Gastropoda</taxon>
        <taxon>Heterobranchia</taxon>
        <taxon>Euthyneura</taxon>
        <taxon>Panpulmonata</taxon>
        <taxon>Hygrophila</taxon>
        <taxon>Lymnaeoidea</taxon>
        <taxon>Planorbidae</taxon>
        <taxon>Biomphalaria</taxon>
    </lineage>
</organism>
<dbReference type="Proteomes" id="UP001233172">
    <property type="component" value="Unassembled WGS sequence"/>
</dbReference>